<reference evidence="2" key="2">
    <citation type="submission" date="2021-03" db="UniProtKB">
        <authorList>
            <consortium name="EnsemblPlants"/>
        </authorList>
    </citation>
    <scope>IDENTIFICATION</scope>
</reference>
<name>A0A803QGF8_CANSA</name>
<keyword evidence="3" id="KW-1185">Reference proteome</keyword>
<evidence type="ECO:0000313" key="3">
    <source>
        <dbReference type="Proteomes" id="UP000596661"/>
    </source>
</evidence>
<proteinExistence type="predicted"/>
<dbReference type="EMBL" id="UZAU01000723">
    <property type="status" value="NOT_ANNOTATED_CDS"/>
    <property type="molecule type" value="Genomic_DNA"/>
</dbReference>
<dbReference type="Proteomes" id="UP000596661">
    <property type="component" value="Chromosome 9"/>
</dbReference>
<dbReference type="EnsemblPlants" id="evm.model.09.498">
    <property type="protein sequence ID" value="cds.evm.model.09.498"/>
    <property type="gene ID" value="evm.TU.09.498"/>
</dbReference>
<evidence type="ECO:0000256" key="1">
    <source>
        <dbReference type="SAM" id="MobiDB-lite"/>
    </source>
</evidence>
<evidence type="ECO:0000313" key="2">
    <source>
        <dbReference type="EnsemblPlants" id="cds.evm.model.09.498"/>
    </source>
</evidence>
<dbReference type="AlphaFoldDB" id="A0A803QGF8"/>
<reference evidence="2" key="1">
    <citation type="submission" date="2018-11" db="EMBL/GenBank/DDBJ databases">
        <authorList>
            <person name="Grassa J C."/>
        </authorList>
    </citation>
    <scope>NUCLEOTIDE SEQUENCE [LARGE SCALE GENOMIC DNA]</scope>
</reference>
<feature type="region of interest" description="Disordered" evidence="1">
    <location>
        <begin position="1"/>
        <end position="32"/>
    </location>
</feature>
<organism evidence="2 3">
    <name type="scientific">Cannabis sativa</name>
    <name type="common">Hemp</name>
    <name type="synonym">Marijuana</name>
    <dbReference type="NCBI Taxonomy" id="3483"/>
    <lineage>
        <taxon>Eukaryota</taxon>
        <taxon>Viridiplantae</taxon>
        <taxon>Streptophyta</taxon>
        <taxon>Embryophyta</taxon>
        <taxon>Tracheophyta</taxon>
        <taxon>Spermatophyta</taxon>
        <taxon>Magnoliopsida</taxon>
        <taxon>eudicotyledons</taxon>
        <taxon>Gunneridae</taxon>
        <taxon>Pentapetalae</taxon>
        <taxon>rosids</taxon>
        <taxon>fabids</taxon>
        <taxon>Rosales</taxon>
        <taxon>Cannabaceae</taxon>
        <taxon>Cannabis</taxon>
    </lineage>
</organism>
<dbReference type="Gramene" id="evm.model.09.498">
    <property type="protein sequence ID" value="cds.evm.model.09.498"/>
    <property type="gene ID" value="evm.TU.09.498"/>
</dbReference>
<protein>
    <submittedName>
        <fullName evidence="2">Uncharacterized protein</fullName>
    </submittedName>
</protein>
<sequence length="124" mass="14077">MIGAENNCTAHMQSTTRDQSKHHHDSWPPFWPAVTGAPPLSCTFDKKKRRKTDRQGAQGCGRSGFGFRFFWVHFELKGSRMAGVRLPLSQSRRTTRQTGEIFRCPNKLVDLIFLAFSSSFSLIS</sequence>
<accession>A0A803QGF8</accession>
<feature type="compositionally biased region" description="Polar residues" evidence="1">
    <location>
        <begin position="1"/>
        <end position="17"/>
    </location>
</feature>